<keyword evidence="9" id="KW-1185">Reference proteome</keyword>
<gene>
    <name evidence="8" type="ORF">FE840_013390</name>
</gene>
<feature type="transmembrane region" description="Helical" evidence="6">
    <location>
        <begin position="162"/>
        <end position="181"/>
    </location>
</feature>
<feature type="domain" description="EamA" evidence="7">
    <location>
        <begin position="162"/>
        <end position="298"/>
    </location>
</feature>
<feature type="transmembrane region" description="Helical" evidence="6">
    <location>
        <begin position="134"/>
        <end position="156"/>
    </location>
</feature>
<feature type="transmembrane region" description="Helical" evidence="6">
    <location>
        <begin position="193"/>
        <end position="215"/>
    </location>
</feature>
<dbReference type="SUPFAM" id="SSF103481">
    <property type="entry name" value="Multidrug resistance efflux transporter EmrE"/>
    <property type="match status" value="2"/>
</dbReference>
<feature type="domain" description="EamA" evidence="7">
    <location>
        <begin position="19"/>
        <end position="147"/>
    </location>
</feature>
<comment type="similarity">
    <text evidence="2">Belongs to the EamA transporter family.</text>
</comment>
<protein>
    <submittedName>
        <fullName evidence="8">DMT family transporter</fullName>
    </submittedName>
</protein>
<feature type="transmembrane region" description="Helical" evidence="6">
    <location>
        <begin position="227"/>
        <end position="245"/>
    </location>
</feature>
<keyword evidence="3 6" id="KW-0812">Transmembrane</keyword>
<feature type="transmembrane region" description="Helical" evidence="6">
    <location>
        <begin position="282"/>
        <end position="300"/>
    </location>
</feature>
<comment type="subcellular location">
    <subcellularLocation>
        <location evidence="1">Membrane</location>
        <topology evidence="1">Multi-pass membrane protein</topology>
    </subcellularLocation>
</comment>
<dbReference type="PANTHER" id="PTHR32322:SF2">
    <property type="entry name" value="EAMA DOMAIN-CONTAINING PROTEIN"/>
    <property type="match status" value="1"/>
</dbReference>
<evidence type="ECO:0000256" key="5">
    <source>
        <dbReference type="ARBA" id="ARBA00023136"/>
    </source>
</evidence>
<proteinExistence type="inferred from homology"/>
<dbReference type="PANTHER" id="PTHR32322">
    <property type="entry name" value="INNER MEMBRANE TRANSPORTER"/>
    <property type="match status" value="1"/>
</dbReference>
<evidence type="ECO:0000256" key="6">
    <source>
        <dbReference type="SAM" id="Phobius"/>
    </source>
</evidence>
<feature type="transmembrane region" description="Helical" evidence="6">
    <location>
        <begin position="46"/>
        <end position="63"/>
    </location>
</feature>
<feature type="transmembrane region" description="Helical" evidence="6">
    <location>
        <begin position="252"/>
        <end position="276"/>
    </location>
</feature>
<dbReference type="Proteomes" id="UP000308530">
    <property type="component" value="Chromosome"/>
</dbReference>
<keyword evidence="5 6" id="KW-0472">Membrane</keyword>
<reference evidence="8 9" key="1">
    <citation type="submission" date="2020-06" db="EMBL/GenBank/DDBJ databases">
        <title>Genome sequence of Rhizobium sp strain ADMK78.</title>
        <authorList>
            <person name="Rahi P."/>
        </authorList>
    </citation>
    <scope>NUCLEOTIDE SEQUENCE [LARGE SCALE GENOMIC DNA]</scope>
    <source>
        <strain evidence="8 9">ADMK78</strain>
    </source>
</reference>
<keyword evidence="4 6" id="KW-1133">Transmembrane helix</keyword>
<evidence type="ECO:0000256" key="1">
    <source>
        <dbReference type="ARBA" id="ARBA00004141"/>
    </source>
</evidence>
<dbReference type="InterPro" id="IPR037185">
    <property type="entry name" value="EmrE-like"/>
</dbReference>
<evidence type="ECO:0000313" key="8">
    <source>
        <dbReference type="EMBL" id="QLF70450.1"/>
    </source>
</evidence>
<name>A0ABX6QQL9_9HYPH</name>
<sequence length="313" mass="33716">MDHSSQQQQPGYLDWFIYVLTPLFFSSNIIFGRGLAGESAPFTTAFLRWLGAAILVAPFLYADRRAAIGFVRSQPALWLWLGILGMGICGGVVYWALIYTTATNATLIYTTSPLFILVLQWLRHGRAIAAREFLGMALAFAGVGVIVFKGQIAALASFEFNFGDLGILVAAIAFAIYSLALRGPAPSQLKPMTVFGILAVSGAVVLVPPATYEIYSGAPLPDAPDDWVMLAGMVVFASLAAFYCYHHTVHALGATLAGTTLYLMPPMSIILAVLFLDETIEFYHVGGVVLVMGGLLLATAPKNDRRRTAQGKQ</sequence>
<organism evidence="8 9">
    <name type="scientific">Peteryoungia desertarenae</name>
    <dbReference type="NCBI Taxonomy" id="1813451"/>
    <lineage>
        <taxon>Bacteria</taxon>
        <taxon>Pseudomonadati</taxon>
        <taxon>Pseudomonadota</taxon>
        <taxon>Alphaproteobacteria</taxon>
        <taxon>Hyphomicrobiales</taxon>
        <taxon>Rhizobiaceae</taxon>
        <taxon>Peteryoungia</taxon>
    </lineage>
</organism>
<evidence type="ECO:0000256" key="3">
    <source>
        <dbReference type="ARBA" id="ARBA00022692"/>
    </source>
</evidence>
<feature type="transmembrane region" description="Helical" evidence="6">
    <location>
        <begin position="75"/>
        <end position="97"/>
    </location>
</feature>
<dbReference type="RefSeq" id="WP_138288638.1">
    <property type="nucleotide sequence ID" value="NZ_CP058350.1"/>
</dbReference>
<dbReference type="InterPro" id="IPR050638">
    <property type="entry name" value="AA-Vitamin_Transporters"/>
</dbReference>
<dbReference type="Pfam" id="PF00892">
    <property type="entry name" value="EamA"/>
    <property type="match status" value="2"/>
</dbReference>
<evidence type="ECO:0000256" key="2">
    <source>
        <dbReference type="ARBA" id="ARBA00007362"/>
    </source>
</evidence>
<dbReference type="InterPro" id="IPR000620">
    <property type="entry name" value="EamA_dom"/>
</dbReference>
<evidence type="ECO:0000313" key="9">
    <source>
        <dbReference type="Proteomes" id="UP000308530"/>
    </source>
</evidence>
<accession>A0ABX6QQL9</accession>
<feature type="transmembrane region" description="Helical" evidence="6">
    <location>
        <begin position="12"/>
        <end position="31"/>
    </location>
</feature>
<dbReference type="EMBL" id="CP058350">
    <property type="protein sequence ID" value="QLF70450.1"/>
    <property type="molecule type" value="Genomic_DNA"/>
</dbReference>
<evidence type="ECO:0000259" key="7">
    <source>
        <dbReference type="Pfam" id="PF00892"/>
    </source>
</evidence>
<evidence type="ECO:0000256" key="4">
    <source>
        <dbReference type="ARBA" id="ARBA00022989"/>
    </source>
</evidence>